<evidence type="ECO:0000256" key="2">
    <source>
        <dbReference type="ARBA" id="ARBA00022525"/>
    </source>
</evidence>
<dbReference type="SUPFAM" id="SSF51120">
    <property type="entry name" value="beta-Roll"/>
    <property type="match status" value="1"/>
</dbReference>
<dbReference type="eggNOG" id="COG2931">
    <property type="taxonomic scope" value="Bacteria"/>
</dbReference>
<dbReference type="HOGENOM" id="CLU_474659_0_0_10"/>
<comment type="subcellular location">
    <subcellularLocation>
        <location evidence="1">Secreted</location>
    </subcellularLocation>
</comment>
<accession>Q3APX5</accession>
<dbReference type="Pfam" id="PF00353">
    <property type="entry name" value="HemolysinCabind"/>
    <property type="match status" value="1"/>
</dbReference>
<dbReference type="GO" id="GO:0005509">
    <property type="term" value="F:calcium ion binding"/>
    <property type="evidence" value="ECO:0007669"/>
    <property type="project" value="InterPro"/>
</dbReference>
<proteinExistence type="predicted"/>
<evidence type="ECO:0000256" key="1">
    <source>
        <dbReference type="ARBA" id="ARBA00004613"/>
    </source>
</evidence>
<gene>
    <name evidence="3" type="ordered locus">Cag_1699</name>
</gene>
<dbReference type="InterPro" id="IPR050557">
    <property type="entry name" value="RTX_toxin/Mannuronan_C5-epim"/>
</dbReference>
<organism evidence="3">
    <name type="scientific">Chlorobium chlorochromatii (strain CaD3)</name>
    <dbReference type="NCBI Taxonomy" id="340177"/>
    <lineage>
        <taxon>Bacteria</taxon>
        <taxon>Pseudomonadati</taxon>
        <taxon>Chlorobiota</taxon>
        <taxon>Chlorobiia</taxon>
        <taxon>Chlorobiales</taxon>
        <taxon>Chlorobiaceae</taxon>
        <taxon>Chlorobium/Pelodictyon group</taxon>
        <taxon>Chlorobium</taxon>
    </lineage>
</organism>
<evidence type="ECO:0000313" key="3">
    <source>
        <dbReference type="EMBL" id="ABB28950.1"/>
    </source>
</evidence>
<dbReference type="InterPro" id="IPR001343">
    <property type="entry name" value="Hemolysn_Ca-bd"/>
</dbReference>
<protein>
    <submittedName>
        <fullName evidence="3">Uncharacterized protein</fullName>
    </submittedName>
</protein>
<name>Q3APX5_CHLCH</name>
<dbReference type="PANTHER" id="PTHR38340:SF1">
    <property type="entry name" value="S-LAYER PROTEIN"/>
    <property type="match status" value="1"/>
</dbReference>
<keyword evidence="2" id="KW-0964">Secreted</keyword>
<dbReference type="KEGG" id="cch:Cag_1699"/>
<dbReference type="PANTHER" id="PTHR38340">
    <property type="entry name" value="S-LAYER PROTEIN"/>
    <property type="match status" value="1"/>
</dbReference>
<dbReference type="PRINTS" id="PR00313">
    <property type="entry name" value="CABNDNGRPT"/>
</dbReference>
<dbReference type="PROSITE" id="PS00330">
    <property type="entry name" value="HEMOLYSIN_CALCIUM"/>
    <property type="match status" value="2"/>
</dbReference>
<sequence>MDSFCQQLFSCFSLTTRRTMKPTFHFTLICCAVALLASNQQTFAGNDVLHQNSASLQSSRLQNEPQRAPTPSVIAFQPNQKSVTGTIGNDRITLYGNSGLASTATPVRDPAISRSQTFSSTVAIDLNGTILPGTAAETPTVHFYINGKDYGLATLSSVQSDYSKKIGGIAHSGKQRFIFPVDDIDIRTIKIEIESPAVLRSEVYIYGVTITPEGAADQKVEPSSLRGATVTFATPSRYYDGGKSYKIPYGSIPSDVRSITIDTSLYRKTLQQAPGTPANPLTVHGGGGIDTLYLLGNQDQYVLAGGKNSSLIIAESAGLSQNALATNIAKVEFADSSFFLPPQATGINEAVLAENEASIATLRATLPPHVGMAVHPIKHDPLRGKIGDVLSKNCPTEFYQNAVRLTAPQGDAPMALRSLGFVIAPARRDAPTIKLQGAAKEQEMVVVDTATLPETSLIEAQRVNVVLLSGKTPITFRGNGDGMVILADEGNQEMWGGTGDDLLWGGVGNDNLYGGIDDDLLCGGSGDDVLDGGSGIDAAYFSGKSEEYRITHHPTTSMTTVVDLVAERDGTDNLFNIEQLRFADRTMFLGDKK</sequence>
<dbReference type="STRING" id="340177.Cag_1699"/>
<dbReference type="Gene3D" id="2.150.10.10">
    <property type="entry name" value="Serralysin-like metalloprotease, C-terminal"/>
    <property type="match status" value="1"/>
</dbReference>
<reference evidence="3" key="1">
    <citation type="submission" date="2005-08" db="EMBL/GenBank/DDBJ databases">
        <title>Complete sequence of Chlorobium chlorochromatii CaD3.</title>
        <authorList>
            <person name="Copeland A."/>
            <person name="Lucas S."/>
            <person name="Lapidus A."/>
            <person name="Barry K."/>
            <person name="Detter J.C."/>
            <person name="Glavina T."/>
            <person name="Hammon N."/>
            <person name="Israni S."/>
            <person name="Pitluck S."/>
            <person name="Bryant D."/>
            <person name="Schmutz J."/>
            <person name="Larimer F."/>
            <person name="Land M."/>
            <person name="Kyrpides N."/>
            <person name="Ivanova N."/>
            <person name="Richardson P."/>
        </authorList>
    </citation>
    <scope>NUCLEOTIDE SEQUENCE [LARGE SCALE GENOMIC DNA]</scope>
    <source>
        <strain evidence="3">CaD3</strain>
    </source>
</reference>
<dbReference type="InterPro" id="IPR011049">
    <property type="entry name" value="Serralysin-like_metalloprot_C"/>
</dbReference>
<dbReference type="InterPro" id="IPR018511">
    <property type="entry name" value="Hemolysin-typ_Ca-bd_CS"/>
</dbReference>
<dbReference type="AlphaFoldDB" id="Q3APX5"/>
<dbReference type="EMBL" id="CP000108">
    <property type="protein sequence ID" value="ABB28950.1"/>
    <property type="molecule type" value="Genomic_DNA"/>
</dbReference>
<dbReference type="GO" id="GO:0005576">
    <property type="term" value="C:extracellular region"/>
    <property type="evidence" value="ECO:0007669"/>
    <property type="project" value="UniProtKB-SubCell"/>
</dbReference>